<evidence type="ECO:0000313" key="1">
    <source>
        <dbReference type="EMBL" id="BAQ50301.1"/>
    </source>
</evidence>
<reference evidence="2" key="2">
    <citation type="submission" date="2015-01" db="EMBL/GenBank/DDBJ databases">
        <title>Complete genome sequence of Methylobacterium aquaticum strain 22A.</title>
        <authorList>
            <person name="Tani A."/>
            <person name="Ogura Y."/>
            <person name="Hayashi T."/>
        </authorList>
    </citation>
    <scope>NUCLEOTIDE SEQUENCE [LARGE SCALE GENOMIC DNA]</scope>
    <source>
        <strain evidence="2">MA-22A</strain>
        <plasmid evidence="2">Plasmid pMaq22A_3p DNA</plasmid>
    </source>
</reference>
<dbReference type="PATRIC" id="fig|270351.10.peg.7486"/>
<dbReference type="KEGG" id="maqu:Maq22A_3p50250"/>
<dbReference type="EMBL" id="AP014707">
    <property type="protein sequence ID" value="BAQ50301.1"/>
    <property type="molecule type" value="Genomic_DNA"/>
</dbReference>
<evidence type="ECO:0000313" key="2">
    <source>
        <dbReference type="Proteomes" id="UP000061432"/>
    </source>
</evidence>
<dbReference type="OrthoDB" id="5181253at2"/>
<dbReference type="Proteomes" id="UP000061432">
    <property type="component" value="Plasmid pMaq22A_3p"/>
</dbReference>
<name>A0A0C6FCA5_9HYPH</name>
<reference evidence="1 2" key="1">
    <citation type="journal article" date="2015" name="Genome Announc.">
        <title>Complete Genome Sequence of Methylobacterium aquaticum Strain 22A, Isolated from Racomitrium japonicum Moss.</title>
        <authorList>
            <person name="Tani A."/>
            <person name="Ogura Y."/>
            <person name="Hayashi T."/>
            <person name="Kimbara K."/>
        </authorList>
    </citation>
    <scope>NUCLEOTIDE SEQUENCE [LARGE SCALE GENOMIC DNA]</scope>
    <source>
        <strain evidence="1 2">MA-22A</strain>
        <plasmid evidence="2">Plasmid pMaq22A_3p DNA</plasmid>
    </source>
</reference>
<protein>
    <submittedName>
        <fullName evidence="1">Bacteriophage tail assembly protein</fullName>
    </submittedName>
</protein>
<gene>
    <name evidence="1" type="ORF">Maq22A_3p50250</name>
</gene>
<proteinExistence type="predicted"/>
<sequence length="570" mass="64534">MNPHLTDFLAGLDERFPDDSTLMAMSEWIIRNTKLRQRPFSFKGFEFQRQIVDDMHPDLTCMKLSQIGLTEVQMRKFFGFLKRNVGTAGIFSMPTLPMRDRLSQTRIKTMIEGEAIFNGPLVAKPVRHKGLYQVDESYGYITGTTEGEATSISADILFEDEVDLADQSMRSLFQSRLQGSIWKITQRFSTPTYLGYGIDAAYQASDKHEWFIRCGCGHRQVPIFHPRFMCLPGLRGDHEDLSKLGQEEVDAIDMDGVYVRCEKCSRPLDLAGGHREWIAEYPSRRARGYRVRPFSIATITIPYIFRMLLEYQRKDNMKGWHNTVIGEAFNDSNARISEEDLVAIMDPRRVEPGELQMNDLFLGCDVGQTCHVIIGKPNALLEFHQVPQAEIVEFIKGRVESLGIVQGAIDMYPYTPTAEAIRDATNGIVMPMAYSTSKTAPAIKEAVNEFEVITHYTINRTQALDLVAKQCRNRSWQIAGYGPFASLVKTHFRDMIRIEAPDEPPVWNKINGDDHFLHAAALQQSAVRLKAGIEYSAEQRSTVFIGGGTRLFQPVGRPIFRGADLAGVLR</sequence>
<organism evidence="1 2">
    <name type="scientific">Methylobacterium aquaticum</name>
    <dbReference type="NCBI Taxonomy" id="270351"/>
    <lineage>
        <taxon>Bacteria</taxon>
        <taxon>Pseudomonadati</taxon>
        <taxon>Pseudomonadota</taxon>
        <taxon>Alphaproteobacteria</taxon>
        <taxon>Hyphomicrobiales</taxon>
        <taxon>Methylobacteriaceae</taxon>
        <taxon>Methylobacterium</taxon>
    </lineage>
</organism>
<dbReference type="RefSeq" id="WP_060851346.1">
    <property type="nucleotide sequence ID" value="NZ_AP014707.1"/>
</dbReference>
<keyword evidence="1" id="KW-0614">Plasmid</keyword>
<accession>A0A0C6FCA5</accession>
<dbReference type="AlphaFoldDB" id="A0A0C6FCA5"/>
<geneLocation type="plasmid" evidence="2">
    <name>pMaq22A_3p DNA</name>
</geneLocation>